<sequence>MPCPDTREQFACDIYSSISDELTIDICTQLKQIFTHKSGSTDLTINADVDTNLVIDGDSTKEKVIDLFEKHFPYSSINQQLFLISSFCKSKQLNISRIILNKIASILEDKQEAEENIGQNSYCSRRLRSSVCHLKEYQLTKFNNTLQSPLHDSVVHDCNHIFKLLLKAGFDTNVQLTTDRKTPLQFAVVFMTNDVSRRFYYVQALLAYNANLLVQDINNVTPFKRLCGLESNYPILYEYVRDYLLINYPDQCRYEFDCGLKNALYYWNISIIRNLLQYGSVIKPFQNCDAFIQLIKNISSTMFIERRSLIYVDTFLLCIIELLYYNVPCENYQLLIEHIFEFIYLRAVCCELNTNSTTCPSLTIVKHFLRLSVYYGYLDPNANCIRKQLSTMITAPVPRSPYTSIKSIQIHRQSIYDTLIQYLDYLRNMYKKPLKLDLLCSRQIRMYMFNFNDQSIESLPLAQHLKNKIFIQDGR</sequence>
<name>A0A815UBP1_9BILA</name>
<reference evidence="1" key="1">
    <citation type="submission" date="2021-02" db="EMBL/GenBank/DDBJ databases">
        <authorList>
            <person name="Nowell W R."/>
        </authorList>
    </citation>
    <scope>NUCLEOTIDE SEQUENCE</scope>
</reference>
<evidence type="ECO:0008006" key="4">
    <source>
        <dbReference type="Google" id="ProtNLM"/>
    </source>
</evidence>
<organism evidence="1 3">
    <name type="scientific">Didymodactylos carnosus</name>
    <dbReference type="NCBI Taxonomy" id="1234261"/>
    <lineage>
        <taxon>Eukaryota</taxon>
        <taxon>Metazoa</taxon>
        <taxon>Spiralia</taxon>
        <taxon>Gnathifera</taxon>
        <taxon>Rotifera</taxon>
        <taxon>Eurotatoria</taxon>
        <taxon>Bdelloidea</taxon>
        <taxon>Philodinida</taxon>
        <taxon>Philodinidae</taxon>
        <taxon>Didymodactylos</taxon>
    </lineage>
</organism>
<evidence type="ECO:0000313" key="1">
    <source>
        <dbReference type="EMBL" id="CAF1514049.1"/>
    </source>
</evidence>
<dbReference type="EMBL" id="CAJOBC010088900">
    <property type="protein sequence ID" value="CAF4374226.1"/>
    <property type="molecule type" value="Genomic_DNA"/>
</dbReference>
<keyword evidence="3" id="KW-1185">Reference proteome</keyword>
<dbReference type="AlphaFoldDB" id="A0A815UBP1"/>
<dbReference type="Gene3D" id="1.25.40.20">
    <property type="entry name" value="Ankyrin repeat-containing domain"/>
    <property type="match status" value="1"/>
</dbReference>
<evidence type="ECO:0000313" key="3">
    <source>
        <dbReference type="Proteomes" id="UP000663829"/>
    </source>
</evidence>
<dbReference type="Proteomes" id="UP000681722">
    <property type="component" value="Unassembled WGS sequence"/>
</dbReference>
<dbReference type="OrthoDB" id="10059242at2759"/>
<dbReference type="Proteomes" id="UP000663829">
    <property type="component" value="Unassembled WGS sequence"/>
</dbReference>
<proteinExistence type="predicted"/>
<gene>
    <name evidence="1" type="ORF">GPM918_LOCUS37242</name>
    <name evidence="2" type="ORF">SRO942_LOCUS38000</name>
</gene>
<accession>A0A815UBP1</accession>
<dbReference type="EMBL" id="CAJNOQ010023360">
    <property type="protein sequence ID" value="CAF1514049.1"/>
    <property type="molecule type" value="Genomic_DNA"/>
</dbReference>
<dbReference type="SUPFAM" id="SSF48403">
    <property type="entry name" value="Ankyrin repeat"/>
    <property type="match status" value="1"/>
</dbReference>
<evidence type="ECO:0000313" key="2">
    <source>
        <dbReference type="EMBL" id="CAF4374226.1"/>
    </source>
</evidence>
<dbReference type="InterPro" id="IPR036770">
    <property type="entry name" value="Ankyrin_rpt-contain_sf"/>
</dbReference>
<comment type="caution">
    <text evidence="1">The sequence shown here is derived from an EMBL/GenBank/DDBJ whole genome shotgun (WGS) entry which is preliminary data.</text>
</comment>
<protein>
    <recommendedName>
        <fullName evidence="4">SOCS box domain-containing protein</fullName>
    </recommendedName>
</protein>